<keyword evidence="2" id="KW-1185">Reference proteome</keyword>
<accession>A0A3M7Q9P6</accession>
<evidence type="ECO:0000313" key="1">
    <source>
        <dbReference type="EMBL" id="RNA07969.1"/>
    </source>
</evidence>
<dbReference type="AlphaFoldDB" id="A0A3M7Q9P6"/>
<name>A0A3M7Q9P6_BRAPC</name>
<organism evidence="1 2">
    <name type="scientific">Brachionus plicatilis</name>
    <name type="common">Marine rotifer</name>
    <name type="synonym">Brachionus muelleri</name>
    <dbReference type="NCBI Taxonomy" id="10195"/>
    <lineage>
        <taxon>Eukaryota</taxon>
        <taxon>Metazoa</taxon>
        <taxon>Spiralia</taxon>
        <taxon>Gnathifera</taxon>
        <taxon>Rotifera</taxon>
        <taxon>Eurotatoria</taxon>
        <taxon>Monogononta</taxon>
        <taxon>Pseudotrocha</taxon>
        <taxon>Ploima</taxon>
        <taxon>Brachionidae</taxon>
        <taxon>Brachionus</taxon>
    </lineage>
</organism>
<proteinExistence type="predicted"/>
<evidence type="ECO:0000313" key="2">
    <source>
        <dbReference type="Proteomes" id="UP000276133"/>
    </source>
</evidence>
<reference evidence="1 2" key="1">
    <citation type="journal article" date="2018" name="Sci. Rep.">
        <title>Genomic signatures of local adaptation to the degree of environmental predictability in rotifers.</title>
        <authorList>
            <person name="Franch-Gras L."/>
            <person name="Hahn C."/>
            <person name="Garcia-Roger E.M."/>
            <person name="Carmona M.J."/>
            <person name="Serra M."/>
            <person name="Gomez A."/>
        </authorList>
    </citation>
    <scope>NUCLEOTIDE SEQUENCE [LARGE SCALE GENOMIC DNA]</scope>
    <source>
        <strain evidence="1">HYR1</strain>
    </source>
</reference>
<protein>
    <submittedName>
        <fullName evidence="1">Uncharacterized protein</fullName>
    </submittedName>
</protein>
<dbReference type="EMBL" id="REGN01006892">
    <property type="protein sequence ID" value="RNA07969.1"/>
    <property type="molecule type" value="Genomic_DNA"/>
</dbReference>
<dbReference type="Proteomes" id="UP000276133">
    <property type="component" value="Unassembled WGS sequence"/>
</dbReference>
<sequence length="61" mass="7349">MRFVFNCERFSDGNIQKNRLYSYVNRLLDFIQESQTIKIKITDKINKSDKKINLIDLLTKH</sequence>
<comment type="caution">
    <text evidence="1">The sequence shown here is derived from an EMBL/GenBank/DDBJ whole genome shotgun (WGS) entry which is preliminary data.</text>
</comment>
<gene>
    <name evidence="1" type="ORF">BpHYR1_002189</name>
</gene>